<comment type="caution">
    <text evidence="3">The sequence shown here is derived from an EMBL/GenBank/DDBJ whole genome shotgun (WGS) entry which is preliminary data.</text>
</comment>
<proteinExistence type="predicted"/>
<evidence type="ECO:0000313" key="4">
    <source>
        <dbReference type="Proteomes" id="UP000813824"/>
    </source>
</evidence>
<dbReference type="AlphaFoldDB" id="A0A8K0XQF6"/>
<accession>A0A8K0XQF6</accession>
<feature type="compositionally biased region" description="Basic and acidic residues" evidence="1">
    <location>
        <begin position="44"/>
        <end position="63"/>
    </location>
</feature>
<dbReference type="Proteomes" id="UP000813824">
    <property type="component" value="Unassembled WGS sequence"/>
</dbReference>
<evidence type="ECO:0000256" key="1">
    <source>
        <dbReference type="SAM" id="MobiDB-lite"/>
    </source>
</evidence>
<dbReference type="OrthoDB" id="3174721at2759"/>
<protein>
    <recommendedName>
        <fullName evidence="2">DUF6593 domain-containing protein</fullName>
    </recommendedName>
</protein>
<evidence type="ECO:0000259" key="2">
    <source>
        <dbReference type="Pfam" id="PF20236"/>
    </source>
</evidence>
<gene>
    <name evidence="3" type="ORF">BXZ70DRAFT_118304</name>
</gene>
<sequence>MSAVEVQESEAPPPGYDEATADPSPPIQAGPSRLTLPRHGPSARHSDSDDPPRTAASRGRDSEPPLTQNPTQAAITYTFSPIDANSMLLLPPQTAADSRPLYHISWYEDFFRRGNMVTTVRRGGSADGDFVGMFDLKGGQKKGVVSLGMKRSFVSDACQCNAAGSRAIWRFSTAKLSATSPRYHWERNRTTNTMKCTIGGTTKIIAQSVSAGDDSVQRVDDYVDRLVIEPNGQTIQVMDEILLSFLVLQRLFVIQG</sequence>
<keyword evidence="4" id="KW-1185">Reference proteome</keyword>
<feature type="region of interest" description="Disordered" evidence="1">
    <location>
        <begin position="1"/>
        <end position="71"/>
    </location>
</feature>
<dbReference type="Pfam" id="PF20236">
    <property type="entry name" value="DUF6593"/>
    <property type="match status" value="1"/>
</dbReference>
<evidence type="ECO:0000313" key="3">
    <source>
        <dbReference type="EMBL" id="KAH8101237.1"/>
    </source>
</evidence>
<name>A0A8K0XQF6_9AGAR</name>
<reference evidence="3" key="1">
    <citation type="journal article" date="2021" name="New Phytol.">
        <title>Evolutionary innovations through gain and loss of genes in the ectomycorrhizal Boletales.</title>
        <authorList>
            <person name="Wu G."/>
            <person name="Miyauchi S."/>
            <person name="Morin E."/>
            <person name="Kuo A."/>
            <person name="Drula E."/>
            <person name="Varga T."/>
            <person name="Kohler A."/>
            <person name="Feng B."/>
            <person name="Cao Y."/>
            <person name="Lipzen A."/>
            <person name="Daum C."/>
            <person name="Hundley H."/>
            <person name="Pangilinan J."/>
            <person name="Johnson J."/>
            <person name="Barry K."/>
            <person name="LaButti K."/>
            <person name="Ng V."/>
            <person name="Ahrendt S."/>
            <person name="Min B."/>
            <person name="Choi I.G."/>
            <person name="Park H."/>
            <person name="Plett J.M."/>
            <person name="Magnuson J."/>
            <person name="Spatafora J.W."/>
            <person name="Nagy L.G."/>
            <person name="Henrissat B."/>
            <person name="Grigoriev I.V."/>
            <person name="Yang Z.L."/>
            <person name="Xu J."/>
            <person name="Martin F.M."/>
        </authorList>
    </citation>
    <scope>NUCLEOTIDE SEQUENCE</scope>
    <source>
        <strain evidence="3">KKN 215</strain>
    </source>
</reference>
<dbReference type="EMBL" id="JAEVFJ010000013">
    <property type="protein sequence ID" value="KAH8101237.1"/>
    <property type="molecule type" value="Genomic_DNA"/>
</dbReference>
<feature type="domain" description="DUF6593" evidence="2">
    <location>
        <begin position="97"/>
        <end position="250"/>
    </location>
</feature>
<dbReference type="InterPro" id="IPR046528">
    <property type="entry name" value="DUF6593"/>
</dbReference>
<organism evidence="3 4">
    <name type="scientific">Cristinia sonorae</name>
    <dbReference type="NCBI Taxonomy" id="1940300"/>
    <lineage>
        <taxon>Eukaryota</taxon>
        <taxon>Fungi</taxon>
        <taxon>Dikarya</taxon>
        <taxon>Basidiomycota</taxon>
        <taxon>Agaricomycotina</taxon>
        <taxon>Agaricomycetes</taxon>
        <taxon>Agaricomycetidae</taxon>
        <taxon>Agaricales</taxon>
        <taxon>Pleurotineae</taxon>
        <taxon>Stephanosporaceae</taxon>
        <taxon>Cristinia</taxon>
    </lineage>
</organism>